<evidence type="ECO:0000313" key="2">
    <source>
        <dbReference type="EMBL" id="CAL1538715.1"/>
    </source>
</evidence>
<dbReference type="PANTHER" id="PTHR35665:SF1">
    <property type="entry name" value="PROTEIN LKAAEAR1"/>
    <property type="match status" value="1"/>
</dbReference>
<dbReference type="Proteomes" id="UP001497497">
    <property type="component" value="Unassembled WGS sequence"/>
</dbReference>
<protein>
    <submittedName>
        <fullName evidence="2">Uncharacterized protein</fullName>
    </submittedName>
</protein>
<accession>A0AAV2HWY0</accession>
<gene>
    <name evidence="2" type="ORF">GSLYS_00012536001</name>
</gene>
<reference evidence="2 3" key="1">
    <citation type="submission" date="2024-04" db="EMBL/GenBank/DDBJ databases">
        <authorList>
            <consortium name="Genoscope - CEA"/>
            <person name="William W."/>
        </authorList>
    </citation>
    <scope>NUCLEOTIDE SEQUENCE [LARGE SCALE GENOMIC DNA]</scope>
</reference>
<name>A0AAV2HWY0_LYMST</name>
<dbReference type="InterPro" id="IPR029152">
    <property type="entry name" value="LKAAEAR1"/>
</dbReference>
<dbReference type="EMBL" id="CAXITT010000310">
    <property type="protein sequence ID" value="CAL1538715.1"/>
    <property type="molecule type" value="Genomic_DNA"/>
</dbReference>
<evidence type="ECO:0000256" key="1">
    <source>
        <dbReference type="SAM" id="MobiDB-lite"/>
    </source>
</evidence>
<dbReference type="PANTHER" id="PTHR35665">
    <property type="entry name" value="PROTEIN LKAAEAR1"/>
    <property type="match status" value="1"/>
</dbReference>
<keyword evidence="3" id="KW-1185">Reference proteome</keyword>
<sequence length="163" mass="19013">MAESKHHTLRKQFQPEELQKLPPQVKSRYMAYQEPPKDIADAQAITRKRLLDRKKKIEIQKPNLSDKEAEEREKHAKLIGQLKAAEARNRLRIMRLRYQANRAQEISHLIACQPVALKAVRLQALVPPHVEIKEKGDMLDKFSRQRVEALLKDMQGLLTNRVN</sequence>
<dbReference type="AlphaFoldDB" id="A0AAV2HWY0"/>
<comment type="caution">
    <text evidence="2">The sequence shown here is derived from an EMBL/GenBank/DDBJ whole genome shotgun (WGS) entry which is preliminary data.</text>
</comment>
<evidence type="ECO:0000313" key="3">
    <source>
        <dbReference type="Proteomes" id="UP001497497"/>
    </source>
</evidence>
<feature type="region of interest" description="Disordered" evidence="1">
    <location>
        <begin position="1"/>
        <end position="20"/>
    </location>
</feature>
<dbReference type="Pfam" id="PF15478">
    <property type="entry name" value="LKAAEAR"/>
    <property type="match status" value="1"/>
</dbReference>
<organism evidence="2 3">
    <name type="scientific">Lymnaea stagnalis</name>
    <name type="common">Great pond snail</name>
    <name type="synonym">Helix stagnalis</name>
    <dbReference type="NCBI Taxonomy" id="6523"/>
    <lineage>
        <taxon>Eukaryota</taxon>
        <taxon>Metazoa</taxon>
        <taxon>Spiralia</taxon>
        <taxon>Lophotrochozoa</taxon>
        <taxon>Mollusca</taxon>
        <taxon>Gastropoda</taxon>
        <taxon>Heterobranchia</taxon>
        <taxon>Euthyneura</taxon>
        <taxon>Panpulmonata</taxon>
        <taxon>Hygrophila</taxon>
        <taxon>Lymnaeoidea</taxon>
        <taxon>Lymnaeidae</taxon>
        <taxon>Lymnaea</taxon>
    </lineage>
</organism>
<proteinExistence type="predicted"/>